<accession>A0A840GDM3</accession>
<evidence type="ECO:0000256" key="3">
    <source>
        <dbReference type="ARBA" id="ARBA00023143"/>
    </source>
</evidence>
<feature type="domain" description="PilZ" evidence="5">
    <location>
        <begin position="181"/>
        <end position="291"/>
    </location>
</feature>
<keyword evidence="8" id="KW-1185">Reference proteome</keyword>
<comment type="caution">
    <text evidence="7">The sequence shown here is derived from an EMBL/GenBank/DDBJ whole genome shotgun (WGS) entry which is preliminary data.</text>
</comment>
<dbReference type="Pfam" id="PF07238">
    <property type="entry name" value="PilZ"/>
    <property type="match status" value="1"/>
</dbReference>
<dbReference type="Proteomes" id="UP000587070">
    <property type="component" value="Unassembled WGS sequence"/>
</dbReference>
<keyword evidence="7" id="KW-0282">Flagellum</keyword>
<name>A0A840GDM3_RHOTE</name>
<keyword evidence="3" id="KW-0975">Bacterial flagellum</keyword>
<evidence type="ECO:0000256" key="1">
    <source>
        <dbReference type="ARBA" id="ARBA00022636"/>
    </source>
</evidence>
<keyword evidence="7" id="KW-0969">Cilium</keyword>
<organism evidence="7 8">
    <name type="scientific">Rhodocyclus tenuis</name>
    <name type="common">Rhodospirillum tenue</name>
    <dbReference type="NCBI Taxonomy" id="1066"/>
    <lineage>
        <taxon>Bacteria</taxon>
        <taxon>Pseudomonadati</taxon>
        <taxon>Pseudomonadota</taxon>
        <taxon>Betaproteobacteria</taxon>
        <taxon>Rhodocyclales</taxon>
        <taxon>Rhodocyclaceae</taxon>
        <taxon>Rhodocyclus</taxon>
    </lineage>
</organism>
<evidence type="ECO:0000313" key="7">
    <source>
        <dbReference type="EMBL" id="MBB4248738.1"/>
    </source>
</evidence>
<evidence type="ECO:0000313" key="8">
    <source>
        <dbReference type="Proteomes" id="UP000587070"/>
    </source>
</evidence>
<dbReference type="Pfam" id="PF12945">
    <property type="entry name" value="PilZNR"/>
    <property type="match status" value="1"/>
</dbReference>
<dbReference type="GO" id="GO:0035438">
    <property type="term" value="F:cyclic-di-GMP binding"/>
    <property type="evidence" value="ECO:0007669"/>
    <property type="project" value="InterPro"/>
</dbReference>
<gene>
    <name evidence="7" type="ORF">GGD90_003138</name>
</gene>
<sequence>MARIAISENEIELGKPLSWDVLDPEGNRLAAAGDIVHTKAHLKLLISGQACREQPEQGPAAAGGDETGATGLGGQESSFTFEEMKLKIGDRLQIQPPARFAMDRVIVRLIGYVKNLSVLVSAPRETNGLRLQIVEGDDLVVRVFTSQNAFGFSATVEKLVKIPFEYLHLSFPAEVKGVVIRKAPRVKSRLVCSVTSEETGEEHISGILVNISAKGALLASRRPLGKKGGTIRVAFRVNLHSIETLLSISAIVRAQFVDENSANSKTSLINHGLEFINLQPNDTLILQSMIYQQMIEQPETLL</sequence>
<keyword evidence="7" id="KW-0966">Cell projection</keyword>
<dbReference type="EMBL" id="JACIGE010000013">
    <property type="protein sequence ID" value="MBB4248738.1"/>
    <property type="molecule type" value="Genomic_DNA"/>
</dbReference>
<dbReference type="Gene3D" id="2.30.110.10">
    <property type="entry name" value="Electron Transport, Fmn-binding Protein, Chain A"/>
    <property type="match status" value="1"/>
</dbReference>
<keyword evidence="2" id="KW-0547">Nucleotide-binding</keyword>
<evidence type="ECO:0000259" key="6">
    <source>
        <dbReference type="Pfam" id="PF12945"/>
    </source>
</evidence>
<dbReference type="Gene3D" id="2.40.10.220">
    <property type="entry name" value="predicted glycosyltransferase like domains"/>
    <property type="match status" value="1"/>
</dbReference>
<feature type="domain" description="Type III secretion system flagellar brake protein YcgR PilZN" evidence="6">
    <location>
        <begin position="87"/>
        <end position="172"/>
    </location>
</feature>
<dbReference type="InterPro" id="IPR009926">
    <property type="entry name" value="T3SS_YcgR_PilZN"/>
</dbReference>
<feature type="compositionally biased region" description="Low complexity" evidence="4">
    <location>
        <begin position="58"/>
        <end position="69"/>
    </location>
</feature>
<evidence type="ECO:0000256" key="2">
    <source>
        <dbReference type="ARBA" id="ARBA00022741"/>
    </source>
</evidence>
<dbReference type="SUPFAM" id="SSF141371">
    <property type="entry name" value="PilZ domain-like"/>
    <property type="match status" value="1"/>
</dbReference>
<dbReference type="RefSeq" id="WP_153117584.1">
    <property type="nucleotide sequence ID" value="NZ_JACIGE010000013.1"/>
</dbReference>
<proteinExistence type="predicted"/>
<keyword evidence="1" id="KW-0973">c-di-GMP</keyword>
<evidence type="ECO:0000256" key="4">
    <source>
        <dbReference type="SAM" id="MobiDB-lite"/>
    </source>
</evidence>
<protein>
    <submittedName>
        <fullName evidence="7">C-di-GMP-binding flagellar brake protein YcgR</fullName>
    </submittedName>
</protein>
<feature type="region of interest" description="Disordered" evidence="4">
    <location>
        <begin position="54"/>
        <end position="74"/>
    </location>
</feature>
<dbReference type="AlphaFoldDB" id="A0A840GDM3"/>
<dbReference type="InterPro" id="IPR009875">
    <property type="entry name" value="PilZ_domain"/>
</dbReference>
<dbReference type="InterPro" id="IPR012349">
    <property type="entry name" value="Split_barrel_FMN-bd"/>
</dbReference>
<dbReference type="OrthoDB" id="5293692at2"/>
<evidence type="ECO:0000259" key="5">
    <source>
        <dbReference type="Pfam" id="PF07238"/>
    </source>
</evidence>
<reference evidence="7 8" key="1">
    <citation type="submission" date="2020-08" db="EMBL/GenBank/DDBJ databases">
        <title>Genome sequencing of Purple Non-Sulfur Bacteria from various extreme environments.</title>
        <authorList>
            <person name="Mayer M."/>
        </authorList>
    </citation>
    <scope>NUCLEOTIDE SEQUENCE [LARGE SCALE GENOMIC DNA]</scope>
    <source>
        <strain evidence="7 8">2761</strain>
    </source>
</reference>